<dbReference type="SMART" id="SM00877">
    <property type="entry name" value="BMC"/>
    <property type="match status" value="1"/>
</dbReference>
<dbReference type="Pfam" id="PF00936">
    <property type="entry name" value="BMC"/>
    <property type="match status" value="1"/>
</dbReference>
<dbReference type="InterPro" id="IPR037233">
    <property type="entry name" value="CcmK-like_sf"/>
</dbReference>
<evidence type="ECO:0000256" key="2">
    <source>
        <dbReference type="ARBA" id="ARBA00024446"/>
    </source>
</evidence>
<evidence type="ECO:0000256" key="4">
    <source>
        <dbReference type="SAM" id="MobiDB-lite"/>
    </source>
</evidence>
<dbReference type="PANTHER" id="PTHR33941:SF11">
    <property type="entry name" value="BACTERIAL MICROCOMPARTMENT SHELL PROTEIN PDUJ"/>
    <property type="match status" value="1"/>
</dbReference>
<dbReference type="GO" id="GO:0031469">
    <property type="term" value="C:bacterial microcompartment"/>
    <property type="evidence" value="ECO:0007669"/>
    <property type="project" value="UniProtKB-SubCell"/>
</dbReference>
<proteinExistence type="inferred from homology"/>
<dbReference type="CDD" id="cd07045">
    <property type="entry name" value="BMC_CcmK_like"/>
    <property type="match status" value="1"/>
</dbReference>
<dbReference type="STRING" id="1221996.QY95_03870"/>
<dbReference type="InterPro" id="IPR050575">
    <property type="entry name" value="BMC_shell"/>
</dbReference>
<dbReference type="PROSITE" id="PS51930">
    <property type="entry name" value="BMC_2"/>
    <property type="match status" value="1"/>
</dbReference>
<protein>
    <submittedName>
        <fullName evidence="6">Ethanolamine utilization protein</fullName>
    </submittedName>
</protein>
<dbReference type="EMBL" id="JWIR02000083">
    <property type="protein sequence ID" value="KKB34519.1"/>
    <property type="molecule type" value="Genomic_DNA"/>
</dbReference>
<feature type="compositionally biased region" description="Polar residues" evidence="4">
    <location>
        <begin position="153"/>
        <end position="163"/>
    </location>
</feature>
<evidence type="ECO:0000313" key="7">
    <source>
        <dbReference type="Proteomes" id="UP000031563"/>
    </source>
</evidence>
<dbReference type="Gene3D" id="3.30.70.1710">
    <property type="match status" value="1"/>
</dbReference>
<evidence type="ECO:0000256" key="3">
    <source>
        <dbReference type="PROSITE-ProRule" id="PRU01278"/>
    </source>
</evidence>
<gene>
    <name evidence="6" type="ORF">QY95_03870</name>
</gene>
<dbReference type="InterPro" id="IPR000249">
    <property type="entry name" value="BMC_dom"/>
</dbReference>
<comment type="similarity">
    <text evidence="3">Belongs to the bacterial microcompartments protein family.</text>
</comment>
<name>A0A0F5HMD7_BACTR</name>
<dbReference type="InterPro" id="IPR044872">
    <property type="entry name" value="CcmK/CsoS1_BMC"/>
</dbReference>
<comment type="subcellular location">
    <subcellularLocation>
        <location evidence="1">Bacterial microcompartment</location>
    </subcellularLocation>
</comment>
<dbReference type="SUPFAM" id="SSF143414">
    <property type="entry name" value="CcmK-like"/>
    <property type="match status" value="1"/>
</dbReference>
<feature type="compositionally biased region" description="Basic and acidic residues" evidence="4">
    <location>
        <begin position="127"/>
        <end position="142"/>
    </location>
</feature>
<dbReference type="PANTHER" id="PTHR33941">
    <property type="entry name" value="PROPANEDIOL UTILIZATION PROTEIN PDUA"/>
    <property type="match status" value="1"/>
</dbReference>
<dbReference type="AlphaFoldDB" id="A0A0F5HMD7"/>
<evidence type="ECO:0000259" key="5">
    <source>
        <dbReference type="PROSITE" id="PS51930"/>
    </source>
</evidence>
<evidence type="ECO:0000313" key="6">
    <source>
        <dbReference type="EMBL" id="KKB34519.1"/>
    </source>
</evidence>
<feature type="domain" description="BMC" evidence="5">
    <location>
        <begin position="3"/>
        <end position="88"/>
    </location>
</feature>
<feature type="region of interest" description="Disordered" evidence="4">
    <location>
        <begin position="71"/>
        <end position="173"/>
    </location>
</feature>
<comment type="caution">
    <text evidence="6">The sequence shown here is derived from an EMBL/GenBank/DDBJ whole genome shotgun (WGS) entry which is preliminary data.</text>
</comment>
<sequence>MNALGMIEVIGMTAAIAAADTAVKSANVTLLGYELAKGRGMVTVKFEGDVGAAKAALEAASMEAARIGTVVSQHLIPRPHKELEKLISPEEAAPESPSSEKEDAGKTADQPELIKEEEDKDQTAPSAEKKQEVEQKPQEGKQRGRRQKKDTNEASQSNEQSAVSVGAKEEKKG</sequence>
<keyword evidence="2" id="KW-1283">Bacterial microcompartment</keyword>
<organism evidence="6 7">
    <name type="scientific">Bacillus thermotolerans</name>
    <name type="common">Quasibacillus thermotolerans</name>
    <dbReference type="NCBI Taxonomy" id="1221996"/>
    <lineage>
        <taxon>Bacteria</taxon>
        <taxon>Bacillati</taxon>
        <taxon>Bacillota</taxon>
        <taxon>Bacilli</taxon>
        <taxon>Bacillales</taxon>
        <taxon>Bacillaceae</taxon>
        <taxon>Bacillus</taxon>
    </lineage>
</organism>
<feature type="compositionally biased region" description="Basic and acidic residues" evidence="4">
    <location>
        <begin position="79"/>
        <end position="88"/>
    </location>
</feature>
<keyword evidence="7" id="KW-1185">Reference proteome</keyword>
<evidence type="ECO:0000256" key="1">
    <source>
        <dbReference type="ARBA" id="ARBA00024322"/>
    </source>
</evidence>
<dbReference type="OrthoDB" id="9812608at2"/>
<accession>A0A0F5HMD7</accession>
<reference evidence="6" key="1">
    <citation type="submission" date="2015-02" db="EMBL/GenBank/DDBJ databases">
        <title>Genome Assembly of Bacillaceae bacterium MTCC 8252.</title>
        <authorList>
            <person name="Verma A."/>
            <person name="Khatri I."/>
            <person name="Mual P."/>
            <person name="Subramanian S."/>
            <person name="Krishnamurthi S."/>
        </authorList>
    </citation>
    <scope>NUCLEOTIDE SEQUENCE [LARGE SCALE GENOMIC DNA]</scope>
    <source>
        <strain evidence="6">MTCC 8252</strain>
    </source>
</reference>
<dbReference type="Proteomes" id="UP000031563">
    <property type="component" value="Unassembled WGS sequence"/>
</dbReference>